<accession>A0A8T2TH37</accession>
<gene>
    <name evidence="1" type="ORF">KP509_13G081100</name>
</gene>
<evidence type="ECO:0000313" key="1">
    <source>
        <dbReference type="EMBL" id="KAH7421912.1"/>
    </source>
</evidence>
<keyword evidence="2" id="KW-1185">Reference proteome</keyword>
<dbReference type="EMBL" id="CM035418">
    <property type="protein sequence ID" value="KAH7421912.1"/>
    <property type="molecule type" value="Genomic_DNA"/>
</dbReference>
<evidence type="ECO:0000313" key="2">
    <source>
        <dbReference type="Proteomes" id="UP000825935"/>
    </source>
</evidence>
<dbReference type="AlphaFoldDB" id="A0A8T2TH37"/>
<sequence>MAYQFLCSSHDEEQRAQPASAYQFGETTRPSEKIMNIHPSLGVHGAPLLPGYISASPARLNSWQMRQSRSSPTTWELHHLHHSSSPFRSRLHCGDCTPISKDAHCRQRLDRDTINNVDRSSKCIAGTKRKVSWLRACAMAYHFLCSTDDEQRAQPTTAYKFGKVTRPTEEIMKVHLSLRANGTDCVQNLDRLDGTAAPISLPLSMLESQSCHDRPSHVHSFNVDHMYHSVLSSRMESDSHRHKSSPVQGLTIEHIVNPTHPSEWTSSRILSPSTLLS</sequence>
<organism evidence="1 2">
    <name type="scientific">Ceratopteris richardii</name>
    <name type="common">Triangle waterfern</name>
    <dbReference type="NCBI Taxonomy" id="49495"/>
    <lineage>
        <taxon>Eukaryota</taxon>
        <taxon>Viridiplantae</taxon>
        <taxon>Streptophyta</taxon>
        <taxon>Embryophyta</taxon>
        <taxon>Tracheophyta</taxon>
        <taxon>Polypodiopsida</taxon>
        <taxon>Polypodiidae</taxon>
        <taxon>Polypodiales</taxon>
        <taxon>Pteridineae</taxon>
        <taxon>Pteridaceae</taxon>
        <taxon>Parkerioideae</taxon>
        <taxon>Ceratopteris</taxon>
    </lineage>
</organism>
<comment type="caution">
    <text evidence="1">The sequence shown here is derived from an EMBL/GenBank/DDBJ whole genome shotgun (WGS) entry which is preliminary data.</text>
</comment>
<proteinExistence type="predicted"/>
<reference evidence="1" key="1">
    <citation type="submission" date="2021-08" db="EMBL/GenBank/DDBJ databases">
        <title>WGS assembly of Ceratopteris richardii.</title>
        <authorList>
            <person name="Marchant D.B."/>
            <person name="Chen G."/>
            <person name="Jenkins J."/>
            <person name="Shu S."/>
            <person name="Leebens-Mack J."/>
            <person name="Grimwood J."/>
            <person name="Schmutz J."/>
            <person name="Soltis P."/>
            <person name="Soltis D."/>
            <person name="Chen Z.-H."/>
        </authorList>
    </citation>
    <scope>NUCLEOTIDE SEQUENCE</scope>
    <source>
        <strain evidence="1">Whitten #5841</strain>
        <tissue evidence="1">Leaf</tissue>
    </source>
</reference>
<name>A0A8T2TH37_CERRI</name>
<dbReference type="Proteomes" id="UP000825935">
    <property type="component" value="Chromosome 13"/>
</dbReference>
<protein>
    <submittedName>
        <fullName evidence="1">Uncharacterized protein</fullName>
    </submittedName>
</protein>